<dbReference type="RefSeq" id="WP_310424481.1">
    <property type="nucleotide sequence ID" value="NZ_JAVDYC010000001.1"/>
</dbReference>
<protein>
    <submittedName>
        <fullName evidence="1">Uncharacterized protein</fullName>
    </submittedName>
</protein>
<name>A0AAE3ZWP7_9ACTN</name>
<dbReference type="EMBL" id="JAVDYC010000001">
    <property type="protein sequence ID" value="MDR7327292.1"/>
    <property type="molecule type" value="Genomic_DNA"/>
</dbReference>
<comment type="caution">
    <text evidence="1">The sequence shown here is derived from an EMBL/GenBank/DDBJ whole genome shotgun (WGS) entry which is preliminary data.</text>
</comment>
<keyword evidence="2" id="KW-1185">Reference proteome</keyword>
<accession>A0AAE3ZWP7</accession>
<dbReference type="AlphaFoldDB" id="A0AAE3ZWP7"/>
<dbReference type="Proteomes" id="UP001183629">
    <property type="component" value="Unassembled WGS sequence"/>
</dbReference>
<evidence type="ECO:0000313" key="1">
    <source>
        <dbReference type="EMBL" id="MDR7327292.1"/>
    </source>
</evidence>
<evidence type="ECO:0000313" key="2">
    <source>
        <dbReference type="Proteomes" id="UP001183629"/>
    </source>
</evidence>
<proteinExistence type="predicted"/>
<sequence>MLPGPLPERAVVDVDDFRSRTVEHLDVAGHDGLAPRRRDGAERFG</sequence>
<gene>
    <name evidence="1" type="ORF">J2S44_007542</name>
</gene>
<organism evidence="1 2">
    <name type="scientific">Catenuloplanes niger</name>
    <dbReference type="NCBI Taxonomy" id="587534"/>
    <lineage>
        <taxon>Bacteria</taxon>
        <taxon>Bacillati</taxon>
        <taxon>Actinomycetota</taxon>
        <taxon>Actinomycetes</taxon>
        <taxon>Micromonosporales</taxon>
        <taxon>Micromonosporaceae</taxon>
        <taxon>Catenuloplanes</taxon>
    </lineage>
</organism>
<reference evidence="1 2" key="1">
    <citation type="submission" date="2023-07" db="EMBL/GenBank/DDBJ databases">
        <title>Sequencing the genomes of 1000 actinobacteria strains.</title>
        <authorList>
            <person name="Klenk H.-P."/>
        </authorList>
    </citation>
    <scope>NUCLEOTIDE SEQUENCE [LARGE SCALE GENOMIC DNA]</scope>
    <source>
        <strain evidence="1 2">DSM 44711</strain>
    </source>
</reference>